<protein>
    <submittedName>
        <fullName evidence="9">Putative MFS-type transporter</fullName>
    </submittedName>
</protein>
<dbReference type="Gene3D" id="1.20.1250.20">
    <property type="entry name" value="MFS general substrate transporter like domains"/>
    <property type="match status" value="1"/>
</dbReference>
<dbReference type="OrthoDB" id="3639149at2759"/>
<keyword evidence="3 7" id="KW-0812">Transmembrane</keyword>
<dbReference type="Gene3D" id="1.20.1720.10">
    <property type="entry name" value="Multidrug resistance protein D"/>
    <property type="match status" value="1"/>
</dbReference>
<evidence type="ECO:0000259" key="8">
    <source>
        <dbReference type="PROSITE" id="PS50850"/>
    </source>
</evidence>
<dbReference type="AlphaFoldDB" id="A0A2G5HZQ4"/>
<dbReference type="PROSITE" id="PS50850">
    <property type="entry name" value="MFS"/>
    <property type="match status" value="1"/>
</dbReference>
<feature type="transmembrane region" description="Helical" evidence="7">
    <location>
        <begin position="263"/>
        <end position="282"/>
    </location>
</feature>
<feature type="transmembrane region" description="Helical" evidence="7">
    <location>
        <begin position="127"/>
        <end position="146"/>
    </location>
</feature>
<feature type="transmembrane region" description="Helical" evidence="7">
    <location>
        <begin position="322"/>
        <end position="348"/>
    </location>
</feature>
<dbReference type="InterPro" id="IPR036259">
    <property type="entry name" value="MFS_trans_sf"/>
</dbReference>
<proteinExistence type="predicted"/>
<feature type="transmembrane region" description="Helical" evidence="7">
    <location>
        <begin position="158"/>
        <end position="178"/>
    </location>
</feature>
<reference evidence="9 10" key="1">
    <citation type="submission" date="2015-10" db="EMBL/GenBank/DDBJ databases">
        <title>The cercosporin biosynthetic gene cluster was horizontally transferred to several fungal lineages and shown to be expanded in Cercospora beticola based on microsynteny with recipient genomes.</title>
        <authorList>
            <person name="De Jonge R."/>
            <person name="Ebert M.K."/>
            <person name="Suttle J.C."/>
            <person name="Jurick Ii W.M."/>
            <person name="Secor G.A."/>
            <person name="Thomma B.P."/>
            <person name="Van De Peer Y."/>
            <person name="Bolton M.D."/>
        </authorList>
    </citation>
    <scope>NUCLEOTIDE SEQUENCE [LARGE SCALE GENOMIC DNA]</scope>
    <source>
        <strain evidence="9 10">09-40</strain>
    </source>
</reference>
<evidence type="ECO:0000256" key="5">
    <source>
        <dbReference type="ARBA" id="ARBA00023136"/>
    </source>
</evidence>
<feature type="transmembrane region" description="Helical" evidence="7">
    <location>
        <begin position="233"/>
        <end position="256"/>
    </location>
</feature>
<feature type="transmembrane region" description="Helical" evidence="7">
    <location>
        <begin position="199"/>
        <end position="221"/>
    </location>
</feature>
<sequence>MITSITLFAIGSAFCGAAPSTAVLILGRAIQGIGSGGILTMSSLIMCDIVPVRERGLYNGFINVAWTVATVIGPSVGGAFTQHVSWRWMFWINLPASAIAIAIAVKYLRVKHPSQGTVRQRLACIDWYGGILFTGSTTSVLLAISWADSRYEWSSWRVLLPLLLGSLGIAGFVVFEAANRSRNDALMPLRIFANRTSATIFALTFLQAMLLYWLIYFLGVYSQGVLAVSPMRAAVLALPTSILTAPAGILAGVLVAKTGQYRFFHFAGFALLMIGFGLLLLLDASSPVSYLLGFQVPFALGFGVLLTSCLPAALASLTEDDVAAAVGFTTSTRNFGYMWGVAIAAAIFEDRVESLADSISDTSLKQALSHGQAYSSATKAFMDSLRESPQALAVAKDVFVSSLLRVWQGALAFAGAGFLLCFIVRTLPLRKTLQTKYGVDSTRARNSSST</sequence>
<dbReference type="PANTHER" id="PTHR23501:SF187">
    <property type="entry name" value="MAJOR FACILITATOR SUPERFAMILY (MFS) PROFILE DOMAIN-CONTAINING PROTEIN"/>
    <property type="match status" value="1"/>
</dbReference>
<evidence type="ECO:0000313" key="10">
    <source>
        <dbReference type="Proteomes" id="UP000230605"/>
    </source>
</evidence>
<dbReference type="InterPro" id="IPR020846">
    <property type="entry name" value="MFS_dom"/>
</dbReference>
<evidence type="ECO:0000256" key="3">
    <source>
        <dbReference type="ARBA" id="ARBA00022692"/>
    </source>
</evidence>
<evidence type="ECO:0000313" key="9">
    <source>
        <dbReference type="EMBL" id="PIA97722.1"/>
    </source>
</evidence>
<dbReference type="Pfam" id="PF07690">
    <property type="entry name" value="MFS_1"/>
    <property type="match status" value="1"/>
</dbReference>
<evidence type="ECO:0000256" key="2">
    <source>
        <dbReference type="ARBA" id="ARBA00022448"/>
    </source>
</evidence>
<feature type="domain" description="Major facilitator superfamily (MFS) profile" evidence="8">
    <location>
        <begin position="1"/>
        <end position="433"/>
    </location>
</feature>
<organism evidence="9 10">
    <name type="scientific">Cercospora beticola</name>
    <name type="common">Sugarbeet leaf spot fungus</name>
    <dbReference type="NCBI Taxonomy" id="122368"/>
    <lineage>
        <taxon>Eukaryota</taxon>
        <taxon>Fungi</taxon>
        <taxon>Dikarya</taxon>
        <taxon>Ascomycota</taxon>
        <taxon>Pezizomycotina</taxon>
        <taxon>Dothideomycetes</taxon>
        <taxon>Dothideomycetidae</taxon>
        <taxon>Mycosphaerellales</taxon>
        <taxon>Mycosphaerellaceae</taxon>
        <taxon>Cercospora</taxon>
    </lineage>
</organism>
<accession>A0A2G5HZQ4</accession>
<evidence type="ECO:0000256" key="1">
    <source>
        <dbReference type="ARBA" id="ARBA00004141"/>
    </source>
</evidence>
<dbReference type="GO" id="GO:0005886">
    <property type="term" value="C:plasma membrane"/>
    <property type="evidence" value="ECO:0007669"/>
    <property type="project" value="TreeGrafter"/>
</dbReference>
<keyword evidence="4 7" id="KW-1133">Transmembrane helix</keyword>
<feature type="transmembrane region" description="Helical" evidence="7">
    <location>
        <begin position="57"/>
        <end position="76"/>
    </location>
</feature>
<feature type="transmembrane region" description="Helical" evidence="7">
    <location>
        <begin position="294"/>
        <end position="315"/>
    </location>
</feature>
<dbReference type="EMBL" id="LKMD01000102">
    <property type="protein sequence ID" value="PIA97722.1"/>
    <property type="molecule type" value="Genomic_DNA"/>
</dbReference>
<dbReference type="SUPFAM" id="SSF103473">
    <property type="entry name" value="MFS general substrate transporter"/>
    <property type="match status" value="1"/>
</dbReference>
<keyword evidence="6" id="KW-0325">Glycoprotein</keyword>
<dbReference type="PANTHER" id="PTHR23501">
    <property type="entry name" value="MAJOR FACILITATOR SUPERFAMILY"/>
    <property type="match status" value="1"/>
</dbReference>
<feature type="transmembrane region" description="Helical" evidence="7">
    <location>
        <begin position="406"/>
        <end position="427"/>
    </location>
</feature>
<keyword evidence="2" id="KW-0813">Transport</keyword>
<comment type="caution">
    <text evidence="9">The sequence shown here is derived from an EMBL/GenBank/DDBJ whole genome shotgun (WGS) entry which is preliminary data.</text>
</comment>
<evidence type="ECO:0000256" key="4">
    <source>
        <dbReference type="ARBA" id="ARBA00022989"/>
    </source>
</evidence>
<evidence type="ECO:0000256" key="7">
    <source>
        <dbReference type="SAM" id="Phobius"/>
    </source>
</evidence>
<dbReference type="GO" id="GO:0022857">
    <property type="term" value="F:transmembrane transporter activity"/>
    <property type="evidence" value="ECO:0007669"/>
    <property type="project" value="InterPro"/>
</dbReference>
<comment type="subcellular location">
    <subcellularLocation>
        <location evidence="1">Membrane</location>
        <topology evidence="1">Multi-pass membrane protein</topology>
    </subcellularLocation>
</comment>
<dbReference type="Proteomes" id="UP000230605">
    <property type="component" value="Chromosome 2"/>
</dbReference>
<dbReference type="InterPro" id="IPR011701">
    <property type="entry name" value="MFS"/>
</dbReference>
<name>A0A2G5HZQ4_CERBT</name>
<evidence type="ECO:0000256" key="6">
    <source>
        <dbReference type="ARBA" id="ARBA00023180"/>
    </source>
</evidence>
<gene>
    <name evidence="9" type="ORF">CB0940_06650</name>
</gene>
<feature type="transmembrane region" description="Helical" evidence="7">
    <location>
        <begin position="88"/>
        <end position="107"/>
    </location>
</feature>
<keyword evidence="5 7" id="KW-0472">Membrane</keyword>